<gene>
    <name evidence="2" type="ORF">NEMVEDRAFT_v1g223552</name>
</gene>
<dbReference type="AlphaFoldDB" id="A7T7W5"/>
<proteinExistence type="predicted"/>
<name>A7T7W5_NEMVE</name>
<dbReference type="InParanoid" id="A7T7W5"/>
<dbReference type="Pfam" id="PF12706">
    <property type="entry name" value="Lactamase_B_2"/>
    <property type="match status" value="1"/>
</dbReference>
<organism evidence="2 3">
    <name type="scientific">Nematostella vectensis</name>
    <name type="common">Starlet sea anemone</name>
    <dbReference type="NCBI Taxonomy" id="45351"/>
    <lineage>
        <taxon>Eukaryota</taxon>
        <taxon>Metazoa</taxon>
        <taxon>Cnidaria</taxon>
        <taxon>Anthozoa</taxon>
        <taxon>Hexacorallia</taxon>
        <taxon>Actiniaria</taxon>
        <taxon>Edwardsiidae</taxon>
        <taxon>Nematostella</taxon>
    </lineage>
</organism>
<dbReference type="SUPFAM" id="SSF52949">
    <property type="entry name" value="Macro domain-like"/>
    <property type="match status" value="1"/>
</dbReference>
<dbReference type="PROSITE" id="PS51154">
    <property type="entry name" value="MACRO"/>
    <property type="match status" value="1"/>
</dbReference>
<dbReference type="SMART" id="SM00506">
    <property type="entry name" value="A1pp"/>
    <property type="match status" value="1"/>
</dbReference>
<dbReference type="Gene3D" id="3.60.15.10">
    <property type="entry name" value="Ribonuclease Z/Hydroxyacylglutathione hydrolase-like"/>
    <property type="match status" value="1"/>
</dbReference>
<dbReference type="InterPro" id="IPR002589">
    <property type="entry name" value="Macro_dom"/>
</dbReference>
<dbReference type="InterPro" id="IPR043472">
    <property type="entry name" value="Macro_dom-like"/>
</dbReference>
<evidence type="ECO:0000313" key="3">
    <source>
        <dbReference type="Proteomes" id="UP000001593"/>
    </source>
</evidence>
<dbReference type="HOGENOM" id="CLU_450031_0_0_1"/>
<dbReference type="PANTHER" id="PTHR46504:SF2">
    <property type="entry name" value="TRNASE Z TRZ1"/>
    <property type="match status" value="1"/>
</dbReference>
<dbReference type="Proteomes" id="UP000001593">
    <property type="component" value="Unassembled WGS sequence"/>
</dbReference>
<dbReference type="EMBL" id="DS472364">
    <property type="protein sequence ID" value="EDO27931.1"/>
    <property type="molecule type" value="Genomic_DNA"/>
</dbReference>
<protein>
    <recommendedName>
        <fullName evidence="1">Macro domain-containing protein</fullName>
    </recommendedName>
</protein>
<accession>A7T7W5</accession>
<evidence type="ECO:0000313" key="2">
    <source>
        <dbReference type="EMBL" id="EDO27931.1"/>
    </source>
</evidence>
<dbReference type="SUPFAM" id="SSF56281">
    <property type="entry name" value="Metallo-hydrolase/oxidoreductase"/>
    <property type="match status" value="1"/>
</dbReference>
<dbReference type="CDD" id="cd02901">
    <property type="entry name" value="Macro_Poa1p-like"/>
    <property type="match status" value="1"/>
</dbReference>
<dbReference type="PANTHER" id="PTHR46504">
    <property type="entry name" value="TRNASE Z TRZ1"/>
    <property type="match status" value="1"/>
</dbReference>
<evidence type="ECO:0000259" key="1">
    <source>
        <dbReference type="PROSITE" id="PS51154"/>
    </source>
</evidence>
<feature type="domain" description="Macro" evidence="1">
    <location>
        <begin position="442"/>
        <end position="607"/>
    </location>
</feature>
<dbReference type="InterPro" id="IPR036866">
    <property type="entry name" value="RibonucZ/Hydroxyglut_hydro"/>
</dbReference>
<dbReference type="InterPro" id="IPR001279">
    <property type="entry name" value="Metallo-B-lactamas"/>
</dbReference>
<dbReference type="eggNOG" id="KOG0385">
    <property type="taxonomic scope" value="Eukaryota"/>
</dbReference>
<dbReference type="STRING" id="45351.A7T7W5"/>
<keyword evidence="3" id="KW-1185">Reference proteome</keyword>
<sequence length="607" mass="70282">MKRIIETYGKNGILEIVGNPQETILYLKDRPIQYSWYAEVGSTWRYHIAQGLNKQVIEVNKTIESILKGGIKNEGEFLAITEYFTSFLKYGKYEFGYYEIIEEANWVEIPEDEQYNSFDYYGGCFDITPTQNSIDNERVEKYKEQILRGSRPVIILLHVENSWMFYILDGHHKFCAYALFATWYFIEELGILFDAGDGLVSGLMGKCGKIKKVFISHADRDHLTGLLQYNQLFSHIGPTIYYPKGSQSFPFLEAFTKKFDPHIQGTSWEPIDTGQYIAIKERISVESLENEHVYTTEGIIKSLSYKVWETKKKLKTEFLGMPSEAIKKIRIEKGESFLMEEQKTNLLSYSGDTPVVDYTRFEGSKVLIHEATFLTKEETQTKNDKNRHSSLEEVFEMVANCNIEQLILGHFSSRYYNEEIDKKIKELIAFYNIKIPIFKVPVGKLQRSEMYMKEIKYTKGDATTPIGNDNRIIVHICNDIGGWGKGFVMAISKRWKAPEKQYREWFKSKENFALGQVQFVRVEEELWIANVIGQHKINKDENGNAPIRYEAIKEALSKVSNFAKENEASIHMPRIGCGLAGGKWDRIEPIILETLSEKDIEVTVYDF</sequence>
<reference evidence="2 3" key="1">
    <citation type="journal article" date="2007" name="Science">
        <title>Sea anemone genome reveals ancestral eumetazoan gene repertoire and genomic organization.</title>
        <authorList>
            <person name="Putnam N.H."/>
            <person name="Srivastava M."/>
            <person name="Hellsten U."/>
            <person name="Dirks B."/>
            <person name="Chapman J."/>
            <person name="Salamov A."/>
            <person name="Terry A."/>
            <person name="Shapiro H."/>
            <person name="Lindquist E."/>
            <person name="Kapitonov V.V."/>
            <person name="Jurka J."/>
            <person name="Genikhovich G."/>
            <person name="Grigoriev I.V."/>
            <person name="Lucas S.M."/>
            <person name="Steele R.E."/>
            <person name="Finnerty J.R."/>
            <person name="Technau U."/>
            <person name="Martindale M.Q."/>
            <person name="Rokhsar D.S."/>
        </authorList>
    </citation>
    <scope>NUCLEOTIDE SEQUENCE [LARGE SCALE GENOMIC DNA]</scope>
    <source>
        <strain evidence="3">CH2 X CH6</strain>
    </source>
</reference>
<dbReference type="Gene3D" id="3.40.220.10">
    <property type="entry name" value="Leucine Aminopeptidase, subunit E, domain 1"/>
    <property type="match status" value="1"/>
</dbReference>